<reference evidence="1 2" key="1">
    <citation type="submission" date="2016-08" db="EMBL/GenBank/DDBJ databases">
        <title>New Insights into Marine Group III Euryarchaeota, from dark to light.</title>
        <authorList>
            <person name="Haro-Moreno J.M."/>
            <person name="Rodriguez-Valera F."/>
            <person name="Lopez-Garcia P."/>
            <person name="Moreira D."/>
            <person name="Martin-Cuadrado A.B."/>
        </authorList>
    </citation>
    <scope>NUCLEOTIDE SEQUENCE [LARGE SCALE GENOMIC DNA]</scope>
    <source>
        <strain evidence="1">CG-Bathy1</strain>
    </source>
</reference>
<evidence type="ECO:0000313" key="1">
    <source>
        <dbReference type="EMBL" id="OIR14427.1"/>
    </source>
</evidence>
<accession>A0A1J5T2P3</accession>
<gene>
    <name evidence="1" type="ORF">BEU04_03115</name>
</gene>
<name>A0A1J5T2P3_9ARCH</name>
<protein>
    <submittedName>
        <fullName evidence="1">Uncharacterized protein</fullName>
    </submittedName>
</protein>
<dbReference type="EMBL" id="MIYU01000019">
    <property type="protein sequence ID" value="OIR14427.1"/>
    <property type="molecule type" value="Genomic_DNA"/>
</dbReference>
<organism evidence="1 2">
    <name type="scientific">Marine Group III euryarchaeote CG-Bathy1</name>
    <dbReference type="NCBI Taxonomy" id="1889001"/>
    <lineage>
        <taxon>Archaea</taxon>
        <taxon>Methanobacteriati</taxon>
        <taxon>Thermoplasmatota</taxon>
        <taxon>Thermoplasmata</taxon>
        <taxon>Candidatus Thermoprofundales</taxon>
    </lineage>
</organism>
<proteinExistence type="predicted"/>
<comment type="caution">
    <text evidence="1">The sequence shown here is derived from an EMBL/GenBank/DDBJ whole genome shotgun (WGS) entry which is preliminary data.</text>
</comment>
<dbReference type="Proteomes" id="UP000183815">
    <property type="component" value="Unassembled WGS sequence"/>
</dbReference>
<evidence type="ECO:0000313" key="2">
    <source>
        <dbReference type="Proteomes" id="UP000183815"/>
    </source>
</evidence>
<sequence>MGLREKLMNIHISPPKYFRQLLVFLTVLLLLSQTNFVAITSSTTQKADSQGYGITEVLDLNFKEINEKDNLDDIVDPLLDIARDSYKQSTLNITELDENHDRVSSLNASEDIDASFEENIIETNIDLSTRGFSPTVVNDPEPVRAGIMDYILGNPDLWPGDLLELDTIFDFFTDTYLIYYEYDYNQNGIIWNHCSDGTEPTTPWNATTGPCNGNWISETQLIRADLLQFLAGASIQIITDAIIDTIGEGLIADLLIGFLDGLDQSDLAWETIDIDGDGVNDMKARMVPILSNIDFGASLNFSFPPVDDISFGTSAGLRFDLEPLDGTEIEHPIEVSVIRGLTYTTTEDDTVTYVWTVNSRLSHMPEEYHWEALIENFGVIWDLTGGGINPGDDLSALSPPYIISYGLTGGPALPQNNGLDPELILTPGYVRYDWNSVGDGAPAEDAMEDMTFLEIGINNRGEPVPADFSLKIYDQGNEAEEGDEIDGIEVFASNNAANGIFDFDFTYFEHNRDPEEIHPFFNHITARMEGVPTGDIPEDGRLASVWLEARNETGSKGSNWTAVELYSNGVIESFTYGDYEYMSETDEEATWDNHDYRLFTGIVLKDIPQYLFLEGSFLIFSDSDPVTPDVDFGGVTEVANFLNYAMVTIAAKLYSIGLVLRAIPGAALGISLGGEGEDGAVDLYMRTERDLDPQKKAYIGEFSVYLTSHAYLDLNDNSEDNYLTIYNQTAFLEQNSPNPDRAALSQLNQNFTFSGRLRGIGDIHYASQNQTRTVTIDTDPISDLPFRVYFESADENLTADTWANISLSDIPNRLEFAFDSEAFSYSGGEVVDGIILSSFADGTYSKFTLEHIPENINVGTGDGDFFLNTDSWFNFSFIITNITDNNSATATIWDDSLYDDSYVLLTQNNVEEVDWSASLSGRLNWLDALELDNLGNESEFRLFFHQPAVFKVGILDNTDYGENSAKGVNGYLSVEPLPTELVFTISSNDEAEGPGGELGNITGLSDISRILSELANLGRSLADIISEVSINLVSDVDSVESSLKFDYSIEEEVNIVAWLNKGDITLLEEEERWVQGVWSSQIETDDGIILAARLYLVGLPRVLGLDYVSNRDDIDVNLTVEGYNKEGIAEYLLFDTNGLLGPNLTAYIGPSISDEDRGVPQSLDLSIIGDLVVNSSADNFTIDGYLNISHSSVNNDPLGPIYLEVNEGGTRPYSIRVLIPEIPNTISIHLMVSEDNVGISYNASDVLGTFIVEVEIGNTDDLNTDWYNGVSFDISEDNDVSLKAFLVGLPSDLLLNFYDPSEGGAWLDLNMQNFNAAPAGYMNDLTLDLKNLSDMDILVHIGDLPRNFDLTGDLFVSSGGPSATSSLGISSIDLDLGLNSSAQLNEIFVSIQDVDTDLLLELYTPTLPQVLTLNASITGDVAFDLSLSSPIQEVILFVDLGDTTLLNPYWTHGVVFLQNNDSTAFRLYEKGEITAAHLNFLNDEPKDIYIMLENWSPDLLSGDAPEWAIVDVDTGVDGSSTFLYIDDIQENNIIEGHFIIATDEEKGIDTDASFDVTTSSGIGSAYIQAINRTRPTNTELYLDDLPDDLSATVLSGRSIEINYTASDPTDYVWVYSSKKVLDNWVSAYALVHDVSTYMNLAVLPYYGYDMDRPFILQGLPTVTVGTSNNSLDVILIVDPGYSGGFTGTALDAENVGDGTFIGLNELGNYVISAPNGVDKAYYRLSNAPTTPQFSLNKFEIYADNISYVELTTTQLFGVYPIFALHKANGGNLTFIIGASIRPVEGMEFKANSVMLDLRTKEFGGLPILPTWLGISNNGINGEFGKDESHYIMPEPVLSLVYTVLGEIL</sequence>